<evidence type="ECO:0000313" key="5">
    <source>
        <dbReference type="EMBL" id="KAF9599902.1"/>
    </source>
</evidence>
<dbReference type="InterPro" id="IPR002885">
    <property type="entry name" value="PPR_rpt"/>
</dbReference>
<evidence type="ECO:0000256" key="4">
    <source>
        <dbReference type="SAM" id="Phobius"/>
    </source>
</evidence>
<dbReference type="Pfam" id="PF13041">
    <property type="entry name" value="PPR_2"/>
    <property type="match status" value="1"/>
</dbReference>
<keyword evidence="6" id="KW-1185">Reference proteome</keyword>
<dbReference type="Gene3D" id="1.25.40.10">
    <property type="entry name" value="Tetratricopeptide repeat domain"/>
    <property type="match status" value="2"/>
</dbReference>
<sequence>MLSEAASEFNRMRLAAACANFGVLGFGIWVHCYAMRHGFCENIRVRNSLIDMYSRCGCIEFAHQLFRNMETRSLVSWNSMIVGLAINGHAEDALEHFCMIQKEGFKPDGVSYTGALTACSHAGLVEKGLQLYDAMTKVQGIAPRIEHYGCMVDLLSRAGRLEDAFSVIESMPMKPNEVVLGSLLAACRTHGNISLAERLMGYLVESKPDSDSNYVVLSNMYAAAGRWDGVGKVRRTMKAHGITKRRGVSAIEIDCSFHEFMAGDKSHMDSEYIYAILDQLSLESMLYGYVPETNLDDLSECD</sequence>
<protein>
    <recommendedName>
        <fullName evidence="7">Pentatricopeptide repeat-containing protein</fullName>
    </recommendedName>
</protein>
<gene>
    <name evidence="5" type="ORF">IFM89_001848</name>
</gene>
<feature type="repeat" description="PPR" evidence="3">
    <location>
        <begin position="73"/>
        <end position="107"/>
    </location>
</feature>
<comment type="similarity">
    <text evidence="1">Belongs to the PPR family. PCMP-H subfamily.</text>
</comment>
<proteinExistence type="inferred from homology"/>
<dbReference type="FunFam" id="1.25.40.10:FF:000690">
    <property type="entry name" value="Pentatricopeptide repeat-containing protein"/>
    <property type="match status" value="1"/>
</dbReference>
<keyword evidence="4" id="KW-0812">Transmembrane</keyword>
<dbReference type="Proteomes" id="UP000631114">
    <property type="component" value="Unassembled WGS sequence"/>
</dbReference>
<keyword evidence="2" id="KW-0677">Repeat</keyword>
<accession>A0A835LPC2</accession>
<dbReference type="EMBL" id="JADFTS010000006">
    <property type="protein sequence ID" value="KAF9599902.1"/>
    <property type="molecule type" value="Genomic_DNA"/>
</dbReference>
<dbReference type="NCBIfam" id="TIGR00756">
    <property type="entry name" value="PPR"/>
    <property type="match status" value="4"/>
</dbReference>
<evidence type="ECO:0000256" key="1">
    <source>
        <dbReference type="ARBA" id="ARBA00006643"/>
    </source>
</evidence>
<evidence type="ECO:0000256" key="3">
    <source>
        <dbReference type="PROSITE-ProRule" id="PRU00708"/>
    </source>
</evidence>
<keyword evidence="4" id="KW-1133">Transmembrane helix</keyword>
<organism evidence="5 6">
    <name type="scientific">Coptis chinensis</name>
    <dbReference type="NCBI Taxonomy" id="261450"/>
    <lineage>
        <taxon>Eukaryota</taxon>
        <taxon>Viridiplantae</taxon>
        <taxon>Streptophyta</taxon>
        <taxon>Embryophyta</taxon>
        <taxon>Tracheophyta</taxon>
        <taxon>Spermatophyta</taxon>
        <taxon>Magnoliopsida</taxon>
        <taxon>Ranunculales</taxon>
        <taxon>Ranunculaceae</taxon>
        <taxon>Coptidoideae</taxon>
        <taxon>Coptis</taxon>
    </lineage>
</organism>
<name>A0A835LPC2_9MAGN</name>
<keyword evidence="4" id="KW-0472">Membrane</keyword>
<dbReference type="Pfam" id="PF20431">
    <property type="entry name" value="E_motif"/>
    <property type="match status" value="1"/>
</dbReference>
<dbReference type="InterPro" id="IPR046960">
    <property type="entry name" value="PPR_At4g14850-like_plant"/>
</dbReference>
<evidence type="ECO:0000256" key="2">
    <source>
        <dbReference type="ARBA" id="ARBA00022737"/>
    </source>
</evidence>
<dbReference type="GO" id="GO:0009451">
    <property type="term" value="P:RNA modification"/>
    <property type="evidence" value="ECO:0007669"/>
    <property type="project" value="InterPro"/>
</dbReference>
<dbReference type="InterPro" id="IPR011990">
    <property type="entry name" value="TPR-like_helical_dom_sf"/>
</dbReference>
<comment type="caution">
    <text evidence="5">The sequence shown here is derived from an EMBL/GenBank/DDBJ whole genome shotgun (WGS) entry which is preliminary data.</text>
</comment>
<dbReference type="PROSITE" id="PS51375">
    <property type="entry name" value="PPR"/>
    <property type="match status" value="1"/>
</dbReference>
<dbReference type="Pfam" id="PF01535">
    <property type="entry name" value="PPR"/>
    <property type="match status" value="2"/>
</dbReference>
<reference evidence="5 6" key="1">
    <citation type="submission" date="2020-10" db="EMBL/GenBank/DDBJ databases">
        <title>The Coptis chinensis genome and diversification of protoberbering-type alkaloids.</title>
        <authorList>
            <person name="Wang B."/>
            <person name="Shu S."/>
            <person name="Song C."/>
            <person name="Liu Y."/>
        </authorList>
    </citation>
    <scope>NUCLEOTIDE SEQUENCE [LARGE SCALE GENOMIC DNA]</scope>
    <source>
        <strain evidence="5">HL-2020</strain>
        <tissue evidence="5">Leaf</tissue>
    </source>
</reference>
<evidence type="ECO:0000313" key="6">
    <source>
        <dbReference type="Proteomes" id="UP000631114"/>
    </source>
</evidence>
<dbReference type="PANTHER" id="PTHR47926">
    <property type="entry name" value="PENTATRICOPEPTIDE REPEAT-CONTAINING PROTEIN"/>
    <property type="match status" value="1"/>
</dbReference>
<dbReference type="GO" id="GO:0003729">
    <property type="term" value="F:mRNA binding"/>
    <property type="evidence" value="ECO:0007669"/>
    <property type="project" value="UniProtKB-ARBA"/>
</dbReference>
<dbReference type="PANTHER" id="PTHR47926:SF510">
    <property type="entry name" value="PENTATRICOPEPTIDE REPEAT-CONTAINING PROTEIN"/>
    <property type="match status" value="1"/>
</dbReference>
<feature type="transmembrane region" description="Helical" evidence="4">
    <location>
        <begin position="12"/>
        <end position="30"/>
    </location>
</feature>
<dbReference type="InterPro" id="IPR046848">
    <property type="entry name" value="E_motif"/>
</dbReference>
<evidence type="ECO:0008006" key="7">
    <source>
        <dbReference type="Google" id="ProtNLM"/>
    </source>
</evidence>
<dbReference type="OrthoDB" id="185373at2759"/>
<dbReference type="AlphaFoldDB" id="A0A835LPC2"/>